<proteinExistence type="inferred from homology"/>
<evidence type="ECO:0000259" key="10">
    <source>
        <dbReference type="Pfam" id="PF02868"/>
    </source>
</evidence>
<dbReference type="Proteomes" id="UP000732378">
    <property type="component" value="Unassembled WGS sequence"/>
</dbReference>
<evidence type="ECO:0000256" key="5">
    <source>
        <dbReference type="ARBA" id="ARBA00022833"/>
    </source>
</evidence>
<sequence length="470" mass="48151">MTLGPAREPRHCFVPPYLQRALGYDATLAVDEALRAARLAGPAPAAALITTPGLRAWTVHDAGSTSTLPGRPARAAGAPAVGDAAVDEAATGIAASLALLAEAWGRDSYDGAGAPVSLTVHYGRDYANAFWDGTQLVFGDGDGVVFDRFTKPVDVLGHELAHALTEHTAGLVYADQPGALNEHVSDVVAACLKQRLLDQRPDQGDWLIGEGLFLPGVQARGLRDMAQPGSAYDDPRLGRDPQPGHLDDFVVTTDDHGGVHLNSGIPNRAFHLAALAIGAADPGPRGTTWAGAGQVWYDALSGGLVGPRTDFAGFAAATLATAGRHAEAVAAAWDAVGVEPRAVAPTGAGAPRTSGDGGGGPATAPATAPATVPATVPATGVVRVRRTGGFVGVPAEADVDLASDDPRVPELRGLAARVDVTAVAAHQPAPQPDRFVYDLDVCGDCAQVGEQALTPDLARLVELVLDLGHR</sequence>
<protein>
    <recommendedName>
        <fullName evidence="7">Neutral metalloproteinase</fullName>
        <ecNumber evidence="7">3.4.24.-</ecNumber>
    </recommendedName>
</protein>
<dbReference type="EC" id="3.4.24.-" evidence="7"/>
<keyword evidence="4 7" id="KW-0378">Hydrolase</keyword>
<dbReference type="InterPro" id="IPR023612">
    <property type="entry name" value="Peptidase_M4"/>
</dbReference>
<comment type="subcellular location">
    <subcellularLocation>
        <location evidence="7">Secreted</location>
    </subcellularLocation>
</comment>
<dbReference type="RefSeq" id="WP_193670747.1">
    <property type="nucleotide sequence ID" value="NZ_JACDTV010000017.1"/>
</dbReference>
<feature type="domain" description="Peptidase M4 C-terminal" evidence="10">
    <location>
        <begin position="169"/>
        <end position="338"/>
    </location>
</feature>
<comment type="similarity">
    <text evidence="1 7">Belongs to the peptidase M4 family.</text>
</comment>
<evidence type="ECO:0000256" key="3">
    <source>
        <dbReference type="ARBA" id="ARBA00022723"/>
    </source>
</evidence>
<feature type="region of interest" description="Disordered" evidence="8">
    <location>
        <begin position="343"/>
        <end position="370"/>
    </location>
</feature>
<dbReference type="Gene3D" id="3.10.170.10">
    <property type="match status" value="1"/>
</dbReference>
<dbReference type="PANTHER" id="PTHR43579:SF1">
    <property type="entry name" value="NEUTRAL METALLOPROTEINASE"/>
    <property type="match status" value="1"/>
</dbReference>
<reference evidence="11 12" key="1">
    <citation type="submission" date="2021-01" db="EMBL/GenBank/DDBJ databases">
        <title>Sequencing the genomes of 1000 actinobacteria strains.</title>
        <authorList>
            <person name="Klenk H.-P."/>
        </authorList>
    </citation>
    <scope>NUCLEOTIDE SEQUENCE [LARGE SCALE GENOMIC DNA]</scope>
    <source>
        <strain evidence="11 12">DSM 18239</strain>
    </source>
</reference>
<evidence type="ECO:0000256" key="1">
    <source>
        <dbReference type="ARBA" id="ARBA00009388"/>
    </source>
</evidence>
<evidence type="ECO:0000256" key="2">
    <source>
        <dbReference type="ARBA" id="ARBA00022670"/>
    </source>
</evidence>
<name>A0ABS2M8S1_9ACTN</name>
<evidence type="ECO:0000256" key="4">
    <source>
        <dbReference type="ARBA" id="ARBA00022801"/>
    </source>
</evidence>
<dbReference type="InterPro" id="IPR052759">
    <property type="entry name" value="Metalloprotease_M4"/>
</dbReference>
<dbReference type="InterPro" id="IPR001570">
    <property type="entry name" value="Peptidase_M4_C_domain"/>
</dbReference>
<organism evidence="11 12">
    <name type="scientific">Nocardioides salarius</name>
    <dbReference type="NCBI Taxonomy" id="374513"/>
    <lineage>
        <taxon>Bacteria</taxon>
        <taxon>Bacillati</taxon>
        <taxon>Actinomycetota</taxon>
        <taxon>Actinomycetes</taxon>
        <taxon>Propionibacteriales</taxon>
        <taxon>Nocardioidaceae</taxon>
        <taxon>Nocardioides</taxon>
    </lineage>
</organism>
<keyword evidence="6 7" id="KW-0482">Metalloprotease</keyword>
<comment type="function">
    <text evidence="7">Extracellular zinc metalloprotease.</text>
</comment>
<dbReference type="InterPro" id="IPR013856">
    <property type="entry name" value="Peptidase_M4_domain"/>
</dbReference>
<dbReference type="InterPro" id="IPR049457">
    <property type="entry name" value="Emfourin"/>
</dbReference>
<evidence type="ECO:0000256" key="6">
    <source>
        <dbReference type="ARBA" id="ARBA00023049"/>
    </source>
</evidence>
<comment type="cofactor">
    <cofactor evidence="7">
        <name>Zn(2+)</name>
        <dbReference type="ChEBI" id="CHEBI:29105"/>
    </cofactor>
</comment>
<gene>
    <name evidence="11" type="ORF">JOE61_001407</name>
</gene>
<dbReference type="Gene3D" id="1.10.390.10">
    <property type="entry name" value="Neutral Protease Domain 2"/>
    <property type="match status" value="1"/>
</dbReference>
<keyword evidence="3" id="KW-0479">Metal-binding</keyword>
<keyword evidence="5 7" id="KW-0862">Zinc</keyword>
<evidence type="ECO:0000313" key="12">
    <source>
        <dbReference type="Proteomes" id="UP000732378"/>
    </source>
</evidence>
<feature type="domain" description="Peptidase M4" evidence="9">
    <location>
        <begin position="83"/>
        <end position="166"/>
    </location>
</feature>
<keyword evidence="7" id="KW-0964">Secreted</keyword>
<keyword evidence="2 7" id="KW-0645">Protease</keyword>
<dbReference type="PANTHER" id="PTHR43579">
    <property type="match status" value="1"/>
</dbReference>
<dbReference type="PRINTS" id="PR00730">
    <property type="entry name" value="THERMOLYSIN"/>
</dbReference>
<evidence type="ECO:0000259" key="9">
    <source>
        <dbReference type="Pfam" id="PF01447"/>
    </source>
</evidence>
<dbReference type="Pfam" id="PF02868">
    <property type="entry name" value="Peptidase_M4_C"/>
    <property type="match status" value="1"/>
</dbReference>
<keyword evidence="12" id="KW-1185">Reference proteome</keyword>
<comment type="caution">
    <text evidence="11">The sequence shown here is derived from an EMBL/GenBank/DDBJ whole genome shotgun (WGS) entry which is preliminary data.</text>
</comment>
<dbReference type="EMBL" id="JAFBBZ010000001">
    <property type="protein sequence ID" value="MBM7507593.1"/>
    <property type="molecule type" value="Genomic_DNA"/>
</dbReference>
<dbReference type="SUPFAM" id="SSF55486">
    <property type="entry name" value="Metalloproteases ('zincins'), catalytic domain"/>
    <property type="match status" value="1"/>
</dbReference>
<dbReference type="Pfam" id="PF20242">
    <property type="entry name" value="Emfourin"/>
    <property type="match status" value="1"/>
</dbReference>
<dbReference type="CDD" id="cd09597">
    <property type="entry name" value="M4_TLP"/>
    <property type="match status" value="1"/>
</dbReference>
<dbReference type="Pfam" id="PF01447">
    <property type="entry name" value="Peptidase_M4"/>
    <property type="match status" value="1"/>
</dbReference>
<dbReference type="InterPro" id="IPR027268">
    <property type="entry name" value="Peptidase_M4/M1_CTD_sf"/>
</dbReference>
<evidence type="ECO:0000313" key="11">
    <source>
        <dbReference type="EMBL" id="MBM7507593.1"/>
    </source>
</evidence>
<accession>A0ABS2M8S1</accession>
<evidence type="ECO:0000256" key="7">
    <source>
        <dbReference type="RuleBase" id="RU366073"/>
    </source>
</evidence>
<evidence type="ECO:0000256" key="8">
    <source>
        <dbReference type="SAM" id="MobiDB-lite"/>
    </source>
</evidence>